<sequence>MDTSIARGVLKSGRSIIVPFVLPLRDNSDVLQCEKLLRVVPGRRVVLLCNWGGKQVIAKLFFQPLQVRRHIKRELSGIEALTKAGIATARLLYSGFAKDESTGVLLFEYIQPSVDIARLWGYEYSYENRIESLRQVVIALAGLHNKGLLQSDLHFKNFLLKDKNAYCIDGSTIKYVNKNGPANVSDSLQNLALLFCLLASLESDLVKDLFAVYSDARGWERAGADLDKLWRYIELRQKQRIRLKSKKIFRDTSEFICKKSFGCLFVCRRADYTEAMSAFLDDPDKMLNGRDAHLLKRGNTSTVARIKTDELDFVIKRYNIKNCLHGLRKSLMESRASKSWRNAHLLLISGILTPKPIAFLERRFGPFRGRAYFICEYAEGQRADSFFKDGDSNEKLPVAKQVTGIFKKLHFSMISHGDMKASNIIIHGRGPVLLDLDAMRIHSSQRGFASAHRKDISRFLRNWVDAPDVSKLFIKLIEGQRQ</sequence>
<name>A0A445MRV7_9BACT</name>
<evidence type="ECO:0000313" key="2">
    <source>
        <dbReference type="EMBL" id="SPD72244.1"/>
    </source>
</evidence>
<organism evidence="2">
    <name type="scientific">uncultured Desulfobacterium sp</name>
    <dbReference type="NCBI Taxonomy" id="201089"/>
    <lineage>
        <taxon>Bacteria</taxon>
        <taxon>Pseudomonadati</taxon>
        <taxon>Thermodesulfobacteriota</taxon>
        <taxon>Desulfobacteria</taxon>
        <taxon>Desulfobacterales</taxon>
        <taxon>Desulfobacteriaceae</taxon>
        <taxon>Desulfobacterium</taxon>
        <taxon>environmental samples</taxon>
    </lineage>
</organism>
<evidence type="ECO:0000259" key="1">
    <source>
        <dbReference type="PROSITE" id="PS50011"/>
    </source>
</evidence>
<dbReference type="PROSITE" id="PS50011">
    <property type="entry name" value="PROTEIN_KINASE_DOM"/>
    <property type="match status" value="1"/>
</dbReference>
<dbReference type="GO" id="GO:0004672">
    <property type="term" value="F:protein kinase activity"/>
    <property type="evidence" value="ECO:0007669"/>
    <property type="project" value="InterPro"/>
</dbReference>
<dbReference type="InterPro" id="IPR011009">
    <property type="entry name" value="Kinase-like_dom_sf"/>
</dbReference>
<dbReference type="InterPro" id="IPR000719">
    <property type="entry name" value="Prot_kinase_dom"/>
</dbReference>
<reference evidence="2" key="1">
    <citation type="submission" date="2018-01" db="EMBL/GenBank/DDBJ databases">
        <authorList>
            <person name="Regsiter A."/>
            <person name="William W."/>
        </authorList>
    </citation>
    <scope>NUCLEOTIDE SEQUENCE</scope>
    <source>
        <strain evidence="2">TRIP AH-1</strain>
    </source>
</reference>
<dbReference type="AlphaFoldDB" id="A0A445MRV7"/>
<proteinExistence type="predicted"/>
<feature type="domain" description="Protein kinase" evidence="1">
    <location>
        <begin position="289"/>
        <end position="482"/>
    </location>
</feature>
<gene>
    <name evidence="2" type="ORF">PITCH_A1260067</name>
</gene>
<dbReference type="InterPro" id="IPR008271">
    <property type="entry name" value="Ser/Thr_kinase_AS"/>
</dbReference>
<dbReference type="EMBL" id="OJIN01000031">
    <property type="protein sequence ID" value="SPD72244.1"/>
    <property type="molecule type" value="Genomic_DNA"/>
</dbReference>
<dbReference type="Gene3D" id="1.10.510.10">
    <property type="entry name" value="Transferase(Phosphotransferase) domain 1"/>
    <property type="match status" value="2"/>
</dbReference>
<protein>
    <recommendedName>
        <fullName evidence="1">Protein kinase domain-containing protein</fullName>
    </recommendedName>
</protein>
<accession>A0A445MRV7</accession>
<dbReference type="Pfam" id="PF06293">
    <property type="entry name" value="Kdo"/>
    <property type="match status" value="2"/>
</dbReference>
<dbReference type="GO" id="GO:0005524">
    <property type="term" value="F:ATP binding"/>
    <property type="evidence" value="ECO:0007669"/>
    <property type="project" value="InterPro"/>
</dbReference>
<dbReference type="SUPFAM" id="SSF56112">
    <property type="entry name" value="Protein kinase-like (PK-like)"/>
    <property type="match status" value="2"/>
</dbReference>
<dbReference type="PROSITE" id="PS00108">
    <property type="entry name" value="PROTEIN_KINASE_ST"/>
    <property type="match status" value="1"/>
</dbReference>